<protein>
    <submittedName>
        <fullName evidence="2">Uncharacterized protein</fullName>
    </submittedName>
</protein>
<accession>A0A3P6PZ79</accession>
<proteinExistence type="predicted"/>
<evidence type="ECO:0000313" key="3">
    <source>
        <dbReference type="Proteomes" id="UP000281553"/>
    </source>
</evidence>
<sequence length="209" mass="22896">MINLKFLPPTAHGLPGKKILHGIHRLRLDDSKEESGSEESDSVDNDDDDHSSLDESEEDTPEDSDDGLDQSARTKTPKGVSGSKSQVRKMWSEPFPAPKNIEIVEHKPSSVESSQAPSKEHLTDVPQKPSDPTADLADVVTTRLSEWITIEAIQTLGSETEPSATELEKQPKPAKFEKVTAFLKGSDFSSLDPECDPASDYPVRCPLSF</sequence>
<name>A0A3P6PZ79_DIBLA</name>
<dbReference type="Proteomes" id="UP000281553">
    <property type="component" value="Unassembled WGS sequence"/>
</dbReference>
<evidence type="ECO:0000256" key="1">
    <source>
        <dbReference type="SAM" id="MobiDB-lite"/>
    </source>
</evidence>
<dbReference type="EMBL" id="UYRU01007769">
    <property type="protein sequence ID" value="VDK41419.1"/>
    <property type="molecule type" value="Genomic_DNA"/>
</dbReference>
<evidence type="ECO:0000313" key="2">
    <source>
        <dbReference type="EMBL" id="VDK41419.1"/>
    </source>
</evidence>
<feature type="region of interest" description="Disordered" evidence="1">
    <location>
        <begin position="1"/>
        <end position="134"/>
    </location>
</feature>
<dbReference type="AlphaFoldDB" id="A0A3P6PZ79"/>
<organism evidence="2 3">
    <name type="scientific">Dibothriocephalus latus</name>
    <name type="common">Fish tapeworm</name>
    <name type="synonym">Diphyllobothrium latum</name>
    <dbReference type="NCBI Taxonomy" id="60516"/>
    <lineage>
        <taxon>Eukaryota</taxon>
        <taxon>Metazoa</taxon>
        <taxon>Spiralia</taxon>
        <taxon>Lophotrochozoa</taxon>
        <taxon>Platyhelminthes</taxon>
        <taxon>Cestoda</taxon>
        <taxon>Eucestoda</taxon>
        <taxon>Diphyllobothriidea</taxon>
        <taxon>Diphyllobothriidae</taxon>
        <taxon>Dibothriocephalus</taxon>
    </lineage>
</organism>
<dbReference type="OrthoDB" id="6244451at2759"/>
<gene>
    <name evidence="2" type="ORF">DILT_LOCUS1237</name>
</gene>
<feature type="compositionally biased region" description="Basic and acidic residues" evidence="1">
    <location>
        <begin position="26"/>
        <end position="35"/>
    </location>
</feature>
<reference evidence="2 3" key="1">
    <citation type="submission" date="2018-11" db="EMBL/GenBank/DDBJ databases">
        <authorList>
            <consortium name="Pathogen Informatics"/>
        </authorList>
    </citation>
    <scope>NUCLEOTIDE SEQUENCE [LARGE SCALE GENOMIC DNA]</scope>
</reference>
<feature type="compositionally biased region" description="Acidic residues" evidence="1">
    <location>
        <begin position="36"/>
        <end position="68"/>
    </location>
</feature>
<keyword evidence="3" id="KW-1185">Reference proteome</keyword>